<name>A0ACB9LMG5_9MYRT</name>
<comment type="caution">
    <text evidence="1">The sequence shown here is derived from an EMBL/GenBank/DDBJ whole genome shotgun (WGS) entry which is preliminary data.</text>
</comment>
<dbReference type="EMBL" id="CM042890">
    <property type="protein sequence ID" value="KAI4312367.1"/>
    <property type="molecule type" value="Genomic_DNA"/>
</dbReference>
<proteinExistence type="predicted"/>
<sequence>MQASSPSPTTHSSLLPNSPNPSFVSAFPPMKPVNASPLASHPLYAPTHPRISLQFKEKVLCLEVMGVDSGRALSLNPSLRDAPLSSINDVISFLQSKGIHHKDLPRILGMCPQVLTSDVPTQLDPIFSFLSRELNVPEENYRKPIVKCPRLLTSSVRDQLKPALFFLHRLGFRDKHALAYQDPVLLVSNVERTLIPKLRFLEGIGFSRDEAVGMVRRCPCLFTFSIENNLRPKLEYFRVEMKGEMVELGDFPQYFTFSLEKRIRPRHEEATRHGMRIGLGKLLKASDEEFMDLIRHEKGMTPNLKT</sequence>
<evidence type="ECO:0000313" key="1">
    <source>
        <dbReference type="EMBL" id="KAI4312367.1"/>
    </source>
</evidence>
<organism evidence="1 2">
    <name type="scientific">Melastoma candidum</name>
    <dbReference type="NCBI Taxonomy" id="119954"/>
    <lineage>
        <taxon>Eukaryota</taxon>
        <taxon>Viridiplantae</taxon>
        <taxon>Streptophyta</taxon>
        <taxon>Embryophyta</taxon>
        <taxon>Tracheophyta</taxon>
        <taxon>Spermatophyta</taxon>
        <taxon>Magnoliopsida</taxon>
        <taxon>eudicotyledons</taxon>
        <taxon>Gunneridae</taxon>
        <taxon>Pentapetalae</taxon>
        <taxon>rosids</taxon>
        <taxon>malvids</taxon>
        <taxon>Myrtales</taxon>
        <taxon>Melastomataceae</taxon>
        <taxon>Melastomatoideae</taxon>
        <taxon>Melastomateae</taxon>
        <taxon>Melastoma</taxon>
    </lineage>
</organism>
<gene>
    <name evidence="1" type="ORF">MLD38_037183</name>
</gene>
<reference evidence="2" key="1">
    <citation type="journal article" date="2023" name="Front. Plant Sci.">
        <title>Chromosomal-level genome assembly of Melastoma candidum provides insights into trichome evolution.</title>
        <authorList>
            <person name="Zhong Y."/>
            <person name="Wu W."/>
            <person name="Sun C."/>
            <person name="Zou P."/>
            <person name="Liu Y."/>
            <person name="Dai S."/>
            <person name="Zhou R."/>
        </authorList>
    </citation>
    <scope>NUCLEOTIDE SEQUENCE [LARGE SCALE GENOMIC DNA]</scope>
</reference>
<protein>
    <submittedName>
        <fullName evidence="1">Uncharacterized protein</fullName>
    </submittedName>
</protein>
<dbReference type="Proteomes" id="UP001057402">
    <property type="component" value="Chromosome 11"/>
</dbReference>
<evidence type="ECO:0000313" key="2">
    <source>
        <dbReference type="Proteomes" id="UP001057402"/>
    </source>
</evidence>
<keyword evidence="2" id="KW-1185">Reference proteome</keyword>
<accession>A0ACB9LMG5</accession>